<accession>A0A8X7CNU4</accession>
<comment type="caution">
    <text evidence="1">The sequence shown here is derived from an EMBL/GenBank/DDBJ whole genome shotgun (WGS) entry which is preliminary data.</text>
</comment>
<reference evidence="1" key="1">
    <citation type="submission" date="2020-08" db="EMBL/GenBank/DDBJ databases">
        <title>Multicomponent nature underlies the extraordinary mechanical properties of spider dragline silk.</title>
        <authorList>
            <person name="Kono N."/>
            <person name="Nakamura H."/>
            <person name="Mori M."/>
            <person name="Yoshida Y."/>
            <person name="Ohtoshi R."/>
            <person name="Malay A.D."/>
            <person name="Moran D.A.P."/>
            <person name="Tomita M."/>
            <person name="Numata K."/>
            <person name="Arakawa K."/>
        </authorList>
    </citation>
    <scope>NUCLEOTIDE SEQUENCE</scope>
</reference>
<dbReference type="EMBL" id="BMAV01021019">
    <property type="protein sequence ID" value="GFY74901.1"/>
    <property type="molecule type" value="Genomic_DNA"/>
</dbReference>
<keyword evidence="2" id="KW-1185">Reference proteome</keyword>
<sequence length="307" mass="35243">MNEINHNCVGVKRNHTENELNNKSIENYNNSSILFEDFDDESIFNQRNKRTNYLDAIQKANFEKSEEVNKNELIRTNMVGMTYDENINSDEKVGRTISNSAVFDKMSYQSTETIFNRDSLATDLMIPVGTSVQPPERTYVRKKPSLMVRKTNDIGLFSNDELSDSSYSFLREDNSKDSTKGDVKHLNSETVEDEDYLITSNVESKVIATYKNKRRSSQRCIKKKIRTMNLRSDLNPQMFEPKFVEDPETAGWGAYLLGASFKPTNTEDVSETPSINVEQEKVPEKPIKTGRPWFKTKVIKLDISGLK</sequence>
<organism evidence="1 2">
    <name type="scientific">Trichonephila inaurata madagascariensis</name>
    <dbReference type="NCBI Taxonomy" id="2747483"/>
    <lineage>
        <taxon>Eukaryota</taxon>
        <taxon>Metazoa</taxon>
        <taxon>Ecdysozoa</taxon>
        <taxon>Arthropoda</taxon>
        <taxon>Chelicerata</taxon>
        <taxon>Arachnida</taxon>
        <taxon>Araneae</taxon>
        <taxon>Araneomorphae</taxon>
        <taxon>Entelegynae</taxon>
        <taxon>Araneoidea</taxon>
        <taxon>Nephilidae</taxon>
        <taxon>Trichonephila</taxon>
        <taxon>Trichonephila inaurata</taxon>
    </lineage>
</organism>
<evidence type="ECO:0000313" key="1">
    <source>
        <dbReference type="EMBL" id="GFY74901.1"/>
    </source>
</evidence>
<dbReference type="Proteomes" id="UP000886998">
    <property type="component" value="Unassembled WGS sequence"/>
</dbReference>
<gene>
    <name evidence="1" type="ORF">TNIN_225461</name>
</gene>
<protein>
    <submittedName>
        <fullName evidence="1">Uncharacterized protein</fullName>
    </submittedName>
</protein>
<name>A0A8X7CNU4_9ARAC</name>
<dbReference type="OrthoDB" id="6437927at2759"/>
<dbReference type="AlphaFoldDB" id="A0A8X7CNU4"/>
<evidence type="ECO:0000313" key="2">
    <source>
        <dbReference type="Proteomes" id="UP000886998"/>
    </source>
</evidence>
<proteinExistence type="predicted"/>